<dbReference type="Proteomes" id="UP000180098">
    <property type="component" value="Unassembled WGS sequence"/>
</dbReference>
<proteinExistence type="predicted"/>
<evidence type="ECO:0000313" key="1">
    <source>
        <dbReference type="EMBL" id="OIJ12631.1"/>
    </source>
</evidence>
<gene>
    <name evidence="1" type="ORF">BKP35_10570</name>
</gene>
<sequence length="155" mass="17750">MQAAVQSQWNSPIEVINQDEKNQLVYYLDGPQHVLGVYEFKDGKYRYRNEQSVGGTFFSQIGLPFLVTANYFDGVGNIIHGAVTTDRQVDKFVLHYKNGEIEEVTAKNNTFITEFPSHLTVEVSMFFTEFKNAVAYDKHGEVISIWNRDGELNDE</sequence>
<dbReference type="EMBL" id="MLQQ01000019">
    <property type="protein sequence ID" value="OIJ12631.1"/>
    <property type="molecule type" value="Genomic_DNA"/>
</dbReference>
<name>A0A1S2LJN8_9BACI</name>
<reference evidence="1 2" key="1">
    <citation type="submission" date="2016-10" db="EMBL/GenBank/DDBJ databases">
        <title>Draft genome sequences of four alkaliphilic bacteria belonging to the Anaerobacillus genus.</title>
        <authorList>
            <person name="Bassil N.M."/>
            <person name="Lloyd J.R."/>
        </authorList>
    </citation>
    <scope>NUCLEOTIDE SEQUENCE [LARGE SCALE GENOMIC DNA]</scope>
    <source>
        <strain evidence="1 2">DSM 15340</strain>
    </source>
</reference>
<dbReference type="AlphaFoldDB" id="A0A1S2LJN8"/>
<organism evidence="1 2">
    <name type="scientific">Anaerobacillus arseniciselenatis</name>
    <dbReference type="NCBI Taxonomy" id="85682"/>
    <lineage>
        <taxon>Bacteria</taxon>
        <taxon>Bacillati</taxon>
        <taxon>Bacillota</taxon>
        <taxon>Bacilli</taxon>
        <taxon>Bacillales</taxon>
        <taxon>Bacillaceae</taxon>
        <taxon>Anaerobacillus</taxon>
    </lineage>
</organism>
<evidence type="ECO:0000313" key="2">
    <source>
        <dbReference type="Proteomes" id="UP000180098"/>
    </source>
</evidence>
<keyword evidence="2" id="KW-1185">Reference proteome</keyword>
<accession>A0A1S2LJN8</accession>
<protein>
    <submittedName>
        <fullName evidence="1">Uncharacterized protein</fullName>
    </submittedName>
</protein>
<comment type="caution">
    <text evidence="1">The sequence shown here is derived from an EMBL/GenBank/DDBJ whole genome shotgun (WGS) entry which is preliminary data.</text>
</comment>